<dbReference type="InterPro" id="IPR036452">
    <property type="entry name" value="Ribo_hydro-like"/>
</dbReference>
<keyword evidence="1 5" id="KW-0378">Hydrolase</keyword>
<name>A0A7M1SU36_9MICO</name>
<dbReference type="Proteomes" id="UP000593758">
    <property type="component" value="Chromosome"/>
</dbReference>
<evidence type="ECO:0000313" key="6">
    <source>
        <dbReference type="Proteomes" id="UP000593758"/>
    </source>
</evidence>
<dbReference type="GO" id="GO:0005829">
    <property type="term" value="C:cytosol"/>
    <property type="evidence" value="ECO:0007669"/>
    <property type="project" value="TreeGrafter"/>
</dbReference>
<feature type="region of interest" description="Disordered" evidence="3">
    <location>
        <begin position="264"/>
        <end position="287"/>
    </location>
</feature>
<evidence type="ECO:0000256" key="3">
    <source>
        <dbReference type="SAM" id="MobiDB-lite"/>
    </source>
</evidence>
<keyword evidence="6" id="KW-1185">Reference proteome</keyword>
<dbReference type="Gene3D" id="3.90.245.10">
    <property type="entry name" value="Ribonucleoside hydrolase-like"/>
    <property type="match status" value="1"/>
</dbReference>
<protein>
    <submittedName>
        <fullName evidence="5">Nucleoside hydrolase</fullName>
    </submittedName>
</protein>
<dbReference type="GO" id="GO:0008477">
    <property type="term" value="F:purine nucleosidase activity"/>
    <property type="evidence" value="ECO:0007669"/>
    <property type="project" value="TreeGrafter"/>
</dbReference>
<evidence type="ECO:0000313" key="5">
    <source>
        <dbReference type="EMBL" id="QOR70133.1"/>
    </source>
</evidence>
<feature type="domain" description="Inosine/uridine-preferring nucleoside hydrolase" evidence="4">
    <location>
        <begin position="8"/>
        <end position="304"/>
    </location>
</feature>
<dbReference type="GO" id="GO:0006152">
    <property type="term" value="P:purine nucleoside catabolic process"/>
    <property type="evidence" value="ECO:0007669"/>
    <property type="project" value="TreeGrafter"/>
</dbReference>
<evidence type="ECO:0000259" key="4">
    <source>
        <dbReference type="Pfam" id="PF01156"/>
    </source>
</evidence>
<dbReference type="CDD" id="cd02650">
    <property type="entry name" value="nuc_hydro_CaPnhB"/>
    <property type="match status" value="1"/>
</dbReference>
<proteinExistence type="predicted"/>
<evidence type="ECO:0000256" key="1">
    <source>
        <dbReference type="ARBA" id="ARBA00022801"/>
    </source>
</evidence>
<keyword evidence="2" id="KW-0326">Glycosidase</keyword>
<dbReference type="EMBL" id="CP063169">
    <property type="protein sequence ID" value="QOR70133.1"/>
    <property type="molecule type" value="Genomic_DNA"/>
</dbReference>
<dbReference type="KEGG" id="halt:IM660_16115"/>
<dbReference type="RefSeq" id="WP_193496823.1">
    <property type="nucleotide sequence ID" value="NZ_CP063169.1"/>
</dbReference>
<dbReference type="PANTHER" id="PTHR12304">
    <property type="entry name" value="INOSINE-URIDINE PREFERRING NUCLEOSIDE HYDROLASE"/>
    <property type="match status" value="1"/>
</dbReference>
<dbReference type="InterPro" id="IPR023186">
    <property type="entry name" value="IUNH"/>
</dbReference>
<dbReference type="Pfam" id="PF01156">
    <property type="entry name" value="IU_nuc_hydro"/>
    <property type="match status" value="1"/>
</dbReference>
<sequence length="321" mass="33267">MTGATPLYLDCDTGIDDALALAYLLASPEVHVAGIGTVSGNVSAAVAAENTQALLALAGREEIPVAVGSTDPLRGTFAGGSPDVHGQNGLGGVSLEPATARPDPRDAVDLLIDLARQYPGELRILAIGPLTNLAQAIEREPELPALVRDVVVMGGAVLAPGNVSAVAEANIANDPEAAAAVLSADWDVMLVPLDVTMEHTLDELGRRRLLEAPEAISRAVGESLEAYLDRYLQVYGYRACALHDPLAAALLVGTVQPTRAPRVPVVVDHSDGPGRGQTIADMRGQRRGPVDVPGARCQVVLETDLQVGPVLLDRLAGPPVA</sequence>
<accession>A0A7M1SU36</accession>
<reference evidence="5 6" key="1">
    <citation type="submission" date="2020-10" db="EMBL/GenBank/DDBJ databases">
        <title>Haloactinobacterium sp. RN3S43, a bacterium isolated from saline soil.</title>
        <authorList>
            <person name="Sun J.-Q."/>
        </authorList>
    </citation>
    <scope>NUCLEOTIDE SEQUENCE [LARGE SCALE GENOMIC DNA]</scope>
    <source>
        <strain evidence="5 6">RN3S43</strain>
    </source>
</reference>
<evidence type="ECO:0000256" key="2">
    <source>
        <dbReference type="ARBA" id="ARBA00023295"/>
    </source>
</evidence>
<dbReference type="InterPro" id="IPR001910">
    <property type="entry name" value="Inosine/uridine_hydrolase_dom"/>
</dbReference>
<organism evidence="5 6">
    <name type="scientific">Ruania alkalisoli</name>
    <dbReference type="NCBI Taxonomy" id="2779775"/>
    <lineage>
        <taxon>Bacteria</taxon>
        <taxon>Bacillati</taxon>
        <taxon>Actinomycetota</taxon>
        <taxon>Actinomycetes</taxon>
        <taxon>Micrococcales</taxon>
        <taxon>Ruaniaceae</taxon>
        <taxon>Ruania</taxon>
    </lineage>
</organism>
<dbReference type="AlphaFoldDB" id="A0A7M1SU36"/>
<dbReference type="SUPFAM" id="SSF53590">
    <property type="entry name" value="Nucleoside hydrolase"/>
    <property type="match status" value="1"/>
</dbReference>
<gene>
    <name evidence="5" type="ORF">IM660_16115</name>
</gene>
<dbReference type="PANTHER" id="PTHR12304:SF4">
    <property type="entry name" value="URIDINE NUCLEOSIDASE"/>
    <property type="match status" value="1"/>
</dbReference>